<dbReference type="Proteomes" id="UP001217754">
    <property type="component" value="Chromosome 9"/>
</dbReference>
<dbReference type="Pfam" id="PF09813">
    <property type="entry name" value="Coa3_cc"/>
    <property type="match status" value="1"/>
</dbReference>
<evidence type="ECO:0000256" key="2">
    <source>
        <dbReference type="ARBA" id="ARBA00004304"/>
    </source>
</evidence>
<comment type="similarity">
    <text evidence="3 9">Belongs to the COA3 family.</text>
</comment>
<feature type="domain" description="Cytochrome c oxidase assembly factor 3 mitochondrial coiled-coil" evidence="11">
    <location>
        <begin position="52"/>
        <end position="92"/>
    </location>
</feature>
<evidence type="ECO:0000256" key="6">
    <source>
        <dbReference type="ARBA" id="ARBA00022989"/>
    </source>
</evidence>
<name>A0AAF0F7C3_9BASI</name>
<evidence type="ECO:0000256" key="10">
    <source>
        <dbReference type="SAM" id="MobiDB-lite"/>
    </source>
</evidence>
<dbReference type="GO" id="GO:0033617">
    <property type="term" value="P:mitochondrial respiratory chain complex IV assembly"/>
    <property type="evidence" value="ECO:0007669"/>
    <property type="project" value="UniProtKB-UniRule"/>
</dbReference>
<dbReference type="RefSeq" id="XP_060124241.1">
    <property type="nucleotide sequence ID" value="XM_060268258.1"/>
</dbReference>
<keyword evidence="7 9" id="KW-0496">Mitochondrion</keyword>
<dbReference type="GeneID" id="85227992"/>
<comment type="subcellular location">
    <subcellularLocation>
        <location evidence="2">Mitochondrion membrane</location>
        <topology evidence="2">Single-pass membrane protein</topology>
    </subcellularLocation>
</comment>
<organism evidence="12 13">
    <name type="scientific">Malassezia japonica</name>
    <dbReference type="NCBI Taxonomy" id="223818"/>
    <lineage>
        <taxon>Eukaryota</taxon>
        <taxon>Fungi</taxon>
        <taxon>Dikarya</taxon>
        <taxon>Basidiomycota</taxon>
        <taxon>Ustilaginomycotina</taxon>
        <taxon>Malasseziomycetes</taxon>
        <taxon>Malasseziales</taxon>
        <taxon>Malasseziaceae</taxon>
        <taxon>Malassezia</taxon>
    </lineage>
</organism>
<keyword evidence="9" id="KW-0999">Mitochondrion inner membrane</keyword>
<evidence type="ECO:0000256" key="7">
    <source>
        <dbReference type="ARBA" id="ARBA00023128"/>
    </source>
</evidence>
<dbReference type="GO" id="GO:0005743">
    <property type="term" value="C:mitochondrial inner membrane"/>
    <property type="evidence" value="ECO:0007669"/>
    <property type="project" value="UniProtKB-UniRule"/>
</dbReference>
<dbReference type="PANTHER" id="PTHR15642">
    <property type="entry name" value="CYTOCHROME C OXIDASE ASSEMBLY FACTOR 3, MITOCHONDRIAL"/>
    <property type="match status" value="1"/>
</dbReference>
<gene>
    <name evidence="12" type="ORF">MJAP1_004341</name>
</gene>
<protein>
    <recommendedName>
        <fullName evidence="9">Cytochrome c oxidase assembly factor 3</fullName>
    </recommendedName>
</protein>
<evidence type="ECO:0000313" key="13">
    <source>
        <dbReference type="Proteomes" id="UP001217754"/>
    </source>
</evidence>
<keyword evidence="13" id="KW-1185">Reference proteome</keyword>
<keyword evidence="5 9" id="KW-0812">Transmembrane</keyword>
<keyword evidence="8 9" id="KW-0472">Membrane</keyword>
<dbReference type="InterPro" id="IPR018628">
    <property type="entry name" value="Coa3_CC"/>
</dbReference>
<feature type="region of interest" description="Disordered" evidence="10">
    <location>
        <begin position="104"/>
        <end position="162"/>
    </location>
</feature>
<evidence type="ECO:0000256" key="9">
    <source>
        <dbReference type="RuleBase" id="RU367056"/>
    </source>
</evidence>
<keyword evidence="6 9" id="KW-1133">Transmembrane helix</keyword>
<dbReference type="AlphaFoldDB" id="A0AAF0F7C3"/>
<evidence type="ECO:0000256" key="3">
    <source>
        <dbReference type="ARBA" id="ARBA00007035"/>
    </source>
</evidence>
<proteinExistence type="inferred from homology"/>
<comment type="function">
    <text evidence="1 9">Required for assembly of cytochrome c oxidase (complex IV).</text>
</comment>
<feature type="transmembrane region" description="Helical" evidence="9">
    <location>
        <begin position="64"/>
        <end position="83"/>
    </location>
</feature>
<reference evidence="12" key="1">
    <citation type="submission" date="2023-03" db="EMBL/GenBank/DDBJ databases">
        <title>Mating type loci evolution in Malassezia.</title>
        <authorList>
            <person name="Coelho M.A."/>
        </authorList>
    </citation>
    <scope>NUCLEOTIDE SEQUENCE</scope>
    <source>
        <strain evidence="12">CBS 9431</strain>
    </source>
</reference>
<dbReference type="EMBL" id="CP119966">
    <property type="protein sequence ID" value="WFD41344.1"/>
    <property type="molecule type" value="Genomic_DNA"/>
</dbReference>
<evidence type="ECO:0000256" key="8">
    <source>
        <dbReference type="ARBA" id="ARBA00023136"/>
    </source>
</evidence>
<sequence>MLGRWPGALRTVRQLHTGALRATMPRAEETVKEINKLQRTYHPLGYENSAGYLRARKPYVVSNMLIFLGLMGFVGGVYTYSIVMVEQDDFSDLDNIRVLPEGEAASPDRLSEVSGTPSVTAKANALAESSVSAPPAPAPPAPAPVAQPRPVAAAPVMNKKAI</sequence>
<comment type="subunit">
    <text evidence="4 9">Component of 250-400 kDa complexes called cytochrome oxidase assembly intermediates or COA complexes.</text>
</comment>
<evidence type="ECO:0000259" key="11">
    <source>
        <dbReference type="Pfam" id="PF09813"/>
    </source>
</evidence>
<accession>A0AAF0F7C3</accession>
<evidence type="ECO:0000313" key="12">
    <source>
        <dbReference type="EMBL" id="WFD41344.1"/>
    </source>
</evidence>
<evidence type="ECO:0000256" key="4">
    <source>
        <dbReference type="ARBA" id="ARBA00011351"/>
    </source>
</evidence>
<dbReference type="InterPro" id="IPR041752">
    <property type="entry name" value="Coa3"/>
</dbReference>
<feature type="compositionally biased region" description="Pro residues" evidence="10">
    <location>
        <begin position="134"/>
        <end position="147"/>
    </location>
</feature>
<evidence type="ECO:0000256" key="5">
    <source>
        <dbReference type="ARBA" id="ARBA00022692"/>
    </source>
</evidence>
<evidence type="ECO:0000256" key="1">
    <source>
        <dbReference type="ARBA" id="ARBA00003064"/>
    </source>
</evidence>
<dbReference type="PANTHER" id="PTHR15642:SF3">
    <property type="entry name" value="CYTOCHROME C OXIDASE ASSEMBLY FACTOR 3 HOMOLOG, MITOCHONDRIAL"/>
    <property type="match status" value="1"/>
</dbReference>